<name>A0A4Q1CGN6_9BACT</name>
<keyword evidence="2" id="KW-1185">Reference proteome</keyword>
<proteinExistence type="predicted"/>
<evidence type="ECO:0000313" key="1">
    <source>
        <dbReference type="EMBL" id="RXK59213.1"/>
    </source>
</evidence>
<dbReference type="AlphaFoldDB" id="A0A4Q1CGN6"/>
<gene>
    <name evidence="1" type="ORF">ESA94_13815</name>
</gene>
<dbReference type="OrthoDB" id="5379188at2"/>
<dbReference type="EMBL" id="SDHW01000004">
    <property type="protein sequence ID" value="RXK59213.1"/>
    <property type="molecule type" value="Genomic_DNA"/>
</dbReference>
<organism evidence="1 2">
    <name type="scientific">Lacibacter luteus</name>
    <dbReference type="NCBI Taxonomy" id="2508719"/>
    <lineage>
        <taxon>Bacteria</taxon>
        <taxon>Pseudomonadati</taxon>
        <taxon>Bacteroidota</taxon>
        <taxon>Chitinophagia</taxon>
        <taxon>Chitinophagales</taxon>
        <taxon>Chitinophagaceae</taxon>
        <taxon>Lacibacter</taxon>
    </lineage>
</organism>
<evidence type="ECO:0008006" key="3">
    <source>
        <dbReference type="Google" id="ProtNLM"/>
    </source>
</evidence>
<dbReference type="RefSeq" id="WP_129131517.1">
    <property type="nucleotide sequence ID" value="NZ_SDHW01000004.1"/>
</dbReference>
<sequence>MRDDFSAKTKEILAKRVTHKCSNPDCKKPTIGPNSDPNKTVLIGVAAHITAASVGGPRYNADLSQEERADIDNAIWLCQNCSALIDKDTVKYTVPLLEKWKINAEDEAFKALQQRNYADTPKADQARPYAEAELIWTHGFKRPQGASQKTNEIYGDTPISIMQVIWYNHIAWNYELKIYNNSSVGLFNLKLHQHHSNSFFHLKEKLPKINNLPPYRDLSLRAETSRFFEGTGEEANKIMKPHFPDQLQGLRLLLEYTGEDRKTYFTELTLNGNTLTIVHLDEKPNDY</sequence>
<dbReference type="Proteomes" id="UP000290204">
    <property type="component" value="Unassembled WGS sequence"/>
</dbReference>
<reference evidence="1 2" key="1">
    <citation type="submission" date="2019-01" db="EMBL/GenBank/DDBJ databases">
        <title>Lacibacter sp. strain TTM-7.</title>
        <authorList>
            <person name="Chen W.-M."/>
        </authorList>
    </citation>
    <scope>NUCLEOTIDE SEQUENCE [LARGE SCALE GENOMIC DNA]</scope>
    <source>
        <strain evidence="1 2">TTM-7</strain>
    </source>
</reference>
<evidence type="ECO:0000313" key="2">
    <source>
        <dbReference type="Proteomes" id="UP000290204"/>
    </source>
</evidence>
<protein>
    <recommendedName>
        <fullName evidence="3">HNH endonuclease</fullName>
    </recommendedName>
</protein>
<comment type="caution">
    <text evidence="1">The sequence shown here is derived from an EMBL/GenBank/DDBJ whole genome shotgun (WGS) entry which is preliminary data.</text>
</comment>
<accession>A0A4Q1CGN6</accession>